<gene>
    <name evidence="1" type="ORF">CGZ88_1058</name>
</gene>
<name>A0A2N5IX85_9BIFI</name>
<proteinExistence type="predicted"/>
<dbReference type="EMBL" id="NMYC01000005">
    <property type="protein sequence ID" value="PLS26573.1"/>
    <property type="molecule type" value="Genomic_DNA"/>
</dbReference>
<dbReference type="Proteomes" id="UP000234935">
    <property type="component" value="Unassembled WGS sequence"/>
</dbReference>
<keyword evidence="2" id="KW-1185">Reference proteome</keyword>
<reference evidence="1 2" key="1">
    <citation type="submission" date="2017-07" db="EMBL/GenBank/DDBJ databases">
        <title>Bifidobacterium novel species.</title>
        <authorList>
            <person name="Lugli G.A."/>
            <person name="Milani C."/>
            <person name="Duranti S."/>
            <person name="Mangifesta M."/>
        </authorList>
    </citation>
    <scope>NUCLEOTIDE SEQUENCE [LARGE SCALE GENOMIC DNA]</scope>
    <source>
        <strain evidence="2">Goo31D</strain>
    </source>
</reference>
<comment type="caution">
    <text evidence="1">The sequence shown here is derived from an EMBL/GenBank/DDBJ whole genome shotgun (WGS) entry which is preliminary data.</text>
</comment>
<evidence type="ECO:0000313" key="2">
    <source>
        <dbReference type="Proteomes" id="UP000234935"/>
    </source>
</evidence>
<dbReference type="AlphaFoldDB" id="A0A2N5IX85"/>
<evidence type="ECO:0000313" key="1">
    <source>
        <dbReference type="EMBL" id="PLS26573.1"/>
    </source>
</evidence>
<accession>A0A2N5IX85</accession>
<organism evidence="1 2">
    <name type="scientific">Bifidobacterium anseris</name>
    <dbReference type="NCBI Taxonomy" id="2020963"/>
    <lineage>
        <taxon>Bacteria</taxon>
        <taxon>Bacillati</taxon>
        <taxon>Actinomycetota</taxon>
        <taxon>Actinomycetes</taxon>
        <taxon>Bifidobacteriales</taxon>
        <taxon>Bifidobacteriaceae</taxon>
        <taxon>Bifidobacterium</taxon>
    </lineage>
</organism>
<sequence length="82" mass="9274">MLMPTFIHPAGARQMRMTDVAIENGNAIRCSHPRSFGFARRICWRSLQSRNHAVRCFCSLSFFAVTAFFGLRGSSFSVRGML</sequence>
<protein>
    <submittedName>
        <fullName evidence="1">Uncharacterized protein</fullName>
    </submittedName>
</protein>